<name>A0A8J4EK92_9ACTN</name>
<evidence type="ECO:0000256" key="5">
    <source>
        <dbReference type="SAM" id="MobiDB-lite"/>
    </source>
</evidence>
<evidence type="ECO:0000256" key="2">
    <source>
        <dbReference type="ARBA" id="ARBA00022692"/>
    </source>
</evidence>
<organism evidence="8 9">
    <name type="scientific">Virgisporangium ochraceum</name>
    <dbReference type="NCBI Taxonomy" id="65505"/>
    <lineage>
        <taxon>Bacteria</taxon>
        <taxon>Bacillati</taxon>
        <taxon>Actinomycetota</taxon>
        <taxon>Actinomycetes</taxon>
        <taxon>Micromonosporales</taxon>
        <taxon>Micromonosporaceae</taxon>
        <taxon>Virgisporangium</taxon>
    </lineage>
</organism>
<reference evidence="8" key="1">
    <citation type="submission" date="2021-01" db="EMBL/GenBank/DDBJ databases">
        <title>Whole genome shotgun sequence of Virgisporangium ochraceum NBRC 16418.</title>
        <authorList>
            <person name="Komaki H."/>
            <person name="Tamura T."/>
        </authorList>
    </citation>
    <scope>NUCLEOTIDE SEQUENCE</scope>
    <source>
        <strain evidence="8">NBRC 16418</strain>
    </source>
</reference>
<proteinExistence type="predicted"/>
<accession>A0A8J4EK92</accession>
<feature type="compositionally biased region" description="Polar residues" evidence="5">
    <location>
        <begin position="15"/>
        <end position="30"/>
    </location>
</feature>
<evidence type="ECO:0000256" key="4">
    <source>
        <dbReference type="ARBA" id="ARBA00023136"/>
    </source>
</evidence>
<evidence type="ECO:0000259" key="7">
    <source>
        <dbReference type="Pfam" id="PF06305"/>
    </source>
</evidence>
<feature type="domain" description="Lipopolysaccharide assembly protein A" evidence="7">
    <location>
        <begin position="73"/>
        <end position="119"/>
    </location>
</feature>
<keyword evidence="4 6" id="KW-0472">Membrane</keyword>
<evidence type="ECO:0000256" key="1">
    <source>
        <dbReference type="ARBA" id="ARBA00022475"/>
    </source>
</evidence>
<dbReference type="Pfam" id="PF06305">
    <property type="entry name" value="LapA_dom"/>
    <property type="match status" value="1"/>
</dbReference>
<comment type="caution">
    <text evidence="8">The sequence shown here is derived from an EMBL/GenBank/DDBJ whole genome shotgun (WGS) entry which is preliminary data.</text>
</comment>
<dbReference type="GO" id="GO:0005886">
    <property type="term" value="C:plasma membrane"/>
    <property type="evidence" value="ECO:0007669"/>
    <property type="project" value="InterPro"/>
</dbReference>
<dbReference type="InterPro" id="IPR010445">
    <property type="entry name" value="LapA_dom"/>
</dbReference>
<evidence type="ECO:0000256" key="6">
    <source>
        <dbReference type="SAM" id="Phobius"/>
    </source>
</evidence>
<feature type="transmembrane region" description="Helical" evidence="6">
    <location>
        <begin position="52"/>
        <end position="72"/>
    </location>
</feature>
<keyword evidence="2 6" id="KW-0812">Transmembrane</keyword>
<feature type="region of interest" description="Disordered" evidence="5">
    <location>
        <begin position="14"/>
        <end position="47"/>
    </location>
</feature>
<sequence>MVTVTTRKAAVVMTAAQNHRQSPTPANGYQSADHPDRSRSDQPMTPRSRAGGLWVIAVTFVLLLLLLLIFVLQNGQRVDVSFLGADGNVPLGVALLLAAVFGALLVALPGTVRIVQLRLLGRRRGSLLTTRPLTAPVSVPDAPRNG</sequence>
<keyword evidence="3 6" id="KW-1133">Transmembrane helix</keyword>
<evidence type="ECO:0000313" key="8">
    <source>
        <dbReference type="EMBL" id="GIJ75147.1"/>
    </source>
</evidence>
<evidence type="ECO:0000313" key="9">
    <source>
        <dbReference type="Proteomes" id="UP000635606"/>
    </source>
</evidence>
<keyword evidence="1" id="KW-1003">Cell membrane</keyword>
<keyword evidence="9" id="KW-1185">Reference proteome</keyword>
<dbReference type="AlphaFoldDB" id="A0A8J4EK92"/>
<dbReference type="EMBL" id="BOPH01000149">
    <property type="protein sequence ID" value="GIJ75147.1"/>
    <property type="molecule type" value="Genomic_DNA"/>
</dbReference>
<protein>
    <recommendedName>
        <fullName evidence="7">Lipopolysaccharide assembly protein A domain-containing protein</fullName>
    </recommendedName>
</protein>
<feature type="transmembrane region" description="Helical" evidence="6">
    <location>
        <begin position="92"/>
        <end position="115"/>
    </location>
</feature>
<gene>
    <name evidence="8" type="ORF">Voc01_100640</name>
</gene>
<evidence type="ECO:0000256" key="3">
    <source>
        <dbReference type="ARBA" id="ARBA00022989"/>
    </source>
</evidence>
<dbReference type="Proteomes" id="UP000635606">
    <property type="component" value="Unassembled WGS sequence"/>
</dbReference>